<dbReference type="STRING" id="1508389.SAMN05444003_1676"/>
<gene>
    <name evidence="4" type="ORF">SAMN05444003_1676</name>
</gene>
<dbReference type="Gene3D" id="3.40.50.720">
    <property type="entry name" value="NAD(P)-binding Rossmann-like Domain"/>
    <property type="match status" value="1"/>
</dbReference>
<evidence type="ECO:0000313" key="4">
    <source>
        <dbReference type="EMBL" id="SHH01879.1"/>
    </source>
</evidence>
<sequence length="306" mass="33763">MSKTVVVLGAKGRFGRNAVEAFHSADWTVIAARRNMVGSSFPSSVELRTCDVMNVSSVQKACLGADVIVNAVNPPYTDWAETVPTITENVISAAKASGASVMIPGNVYNFGVDMPSVLRTDTPQRPTTEKGRIRVAMERAYEDAAVDGVQTIVFRGGDFMEGKDTGNWFESHMVNKIETGSMVYPGNLDVVHAWAFLPDMARAMVHLADVREDLARFEDVGFDGFSLTGEQLKRLVEKASGQTLKVRSMPWGIMRLLSIFQPMIREVLEMRYLWEKPHQIDGSKLQKLAPNFRPIPIKEAIAIAIA</sequence>
<keyword evidence="1" id="KW-0521">NADP</keyword>
<accession>A0A1M5PK41</accession>
<dbReference type="SUPFAM" id="SSF51735">
    <property type="entry name" value="NAD(P)-binding Rossmann-fold domains"/>
    <property type="match status" value="1"/>
</dbReference>
<name>A0A1M5PK41_9RHOB</name>
<protein>
    <submittedName>
        <fullName evidence="4">dTDP-4-dehydrorhamnose reductase</fullName>
    </submittedName>
</protein>
<dbReference type="Proteomes" id="UP000184074">
    <property type="component" value="Unassembled WGS sequence"/>
</dbReference>
<evidence type="ECO:0000256" key="1">
    <source>
        <dbReference type="ARBA" id="ARBA00022857"/>
    </source>
</evidence>
<proteinExistence type="predicted"/>
<evidence type="ECO:0000259" key="3">
    <source>
        <dbReference type="Pfam" id="PF01370"/>
    </source>
</evidence>
<dbReference type="GO" id="GO:0016491">
    <property type="term" value="F:oxidoreductase activity"/>
    <property type="evidence" value="ECO:0007669"/>
    <property type="project" value="UniProtKB-KW"/>
</dbReference>
<evidence type="ECO:0000256" key="2">
    <source>
        <dbReference type="ARBA" id="ARBA00023002"/>
    </source>
</evidence>
<organism evidence="4 5">
    <name type="scientific">Cognatiyoonia sediminum</name>
    <dbReference type="NCBI Taxonomy" id="1508389"/>
    <lineage>
        <taxon>Bacteria</taxon>
        <taxon>Pseudomonadati</taxon>
        <taxon>Pseudomonadota</taxon>
        <taxon>Alphaproteobacteria</taxon>
        <taxon>Rhodobacterales</taxon>
        <taxon>Paracoccaceae</taxon>
        <taxon>Cognatiyoonia</taxon>
    </lineage>
</organism>
<feature type="domain" description="NAD-dependent epimerase/dehydratase" evidence="3">
    <location>
        <begin position="5"/>
        <end position="210"/>
    </location>
</feature>
<keyword evidence="5" id="KW-1185">Reference proteome</keyword>
<reference evidence="4 5" key="1">
    <citation type="submission" date="2016-11" db="EMBL/GenBank/DDBJ databases">
        <authorList>
            <person name="Jaros S."/>
            <person name="Januszkiewicz K."/>
            <person name="Wedrychowicz H."/>
        </authorList>
    </citation>
    <scope>NUCLEOTIDE SEQUENCE [LARGE SCALE GENOMIC DNA]</scope>
    <source>
        <strain evidence="4 5">DSM 28715</strain>
    </source>
</reference>
<dbReference type="RefSeq" id="WP_072900498.1">
    <property type="nucleotide sequence ID" value="NZ_FQXB01000002.1"/>
</dbReference>
<dbReference type="InterPro" id="IPR036291">
    <property type="entry name" value="NAD(P)-bd_dom_sf"/>
</dbReference>
<dbReference type="Pfam" id="PF01370">
    <property type="entry name" value="Epimerase"/>
    <property type="match status" value="1"/>
</dbReference>
<dbReference type="EMBL" id="FQXB01000002">
    <property type="protein sequence ID" value="SHH01879.1"/>
    <property type="molecule type" value="Genomic_DNA"/>
</dbReference>
<dbReference type="AlphaFoldDB" id="A0A1M5PK41"/>
<keyword evidence="2" id="KW-0560">Oxidoreductase</keyword>
<dbReference type="PANTHER" id="PTHR47706">
    <property type="entry name" value="NMRA-LIKE FAMILY PROTEIN"/>
    <property type="match status" value="1"/>
</dbReference>
<dbReference type="InterPro" id="IPR001509">
    <property type="entry name" value="Epimerase_deHydtase"/>
</dbReference>
<dbReference type="PANTHER" id="PTHR47706:SF1">
    <property type="entry name" value="CIPA-LIKE, PUTATIVE (AFU_ORTHOLOGUE AFUA_1G12460)-RELATED"/>
    <property type="match status" value="1"/>
</dbReference>
<dbReference type="InterPro" id="IPR051609">
    <property type="entry name" value="NmrA/Isoflavone_reductase-like"/>
</dbReference>
<evidence type="ECO:0000313" key="5">
    <source>
        <dbReference type="Proteomes" id="UP000184074"/>
    </source>
</evidence>
<dbReference type="OrthoDB" id="7170465at2"/>